<proteinExistence type="predicted"/>
<dbReference type="EMBL" id="CM047748">
    <property type="protein sequence ID" value="KAJ0013663.1"/>
    <property type="molecule type" value="Genomic_DNA"/>
</dbReference>
<sequence length="106" mass="11675">MMFNDVKAQVEDKDVAVVNPISSDDWATPDLGGAQSTICSTGTDSRTKMKNIQHRFIYMHLTNSLPMLLVLLPGELVSSLEVNQKGLLTPTAVILELPFSALQLFR</sequence>
<evidence type="ECO:0000313" key="2">
    <source>
        <dbReference type="Proteomes" id="UP001163603"/>
    </source>
</evidence>
<gene>
    <name evidence="1" type="ORF">Pint_20101</name>
</gene>
<evidence type="ECO:0000313" key="1">
    <source>
        <dbReference type="EMBL" id="KAJ0013663.1"/>
    </source>
</evidence>
<organism evidence="1 2">
    <name type="scientific">Pistacia integerrima</name>
    <dbReference type="NCBI Taxonomy" id="434235"/>
    <lineage>
        <taxon>Eukaryota</taxon>
        <taxon>Viridiplantae</taxon>
        <taxon>Streptophyta</taxon>
        <taxon>Embryophyta</taxon>
        <taxon>Tracheophyta</taxon>
        <taxon>Spermatophyta</taxon>
        <taxon>Magnoliopsida</taxon>
        <taxon>eudicotyledons</taxon>
        <taxon>Gunneridae</taxon>
        <taxon>Pentapetalae</taxon>
        <taxon>rosids</taxon>
        <taxon>malvids</taxon>
        <taxon>Sapindales</taxon>
        <taxon>Anacardiaceae</taxon>
        <taxon>Pistacia</taxon>
    </lineage>
</organism>
<accession>A0ACC0XB00</accession>
<protein>
    <submittedName>
        <fullName evidence="1">Uncharacterized protein</fullName>
    </submittedName>
</protein>
<dbReference type="Proteomes" id="UP001163603">
    <property type="component" value="Chromosome 13"/>
</dbReference>
<comment type="caution">
    <text evidence="1">The sequence shown here is derived from an EMBL/GenBank/DDBJ whole genome shotgun (WGS) entry which is preliminary data.</text>
</comment>
<keyword evidence="2" id="KW-1185">Reference proteome</keyword>
<name>A0ACC0XB00_9ROSI</name>
<reference evidence="2" key="1">
    <citation type="journal article" date="2023" name="G3 (Bethesda)">
        <title>Genome assembly and association tests identify interacting loci associated with vigor, precocity, and sex in interspecific pistachio rootstocks.</title>
        <authorList>
            <person name="Palmer W."/>
            <person name="Jacygrad E."/>
            <person name="Sagayaradj S."/>
            <person name="Cavanaugh K."/>
            <person name="Han R."/>
            <person name="Bertier L."/>
            <person name="Beede B."/>
            <person name="Kafkas S."/>
            <person name="Golino D."/>
            <person name="Preece J."/>
            <person name="Michelmore R."/>
        </authorList>
    </citation>
    <scope>NUCLEOTIDE SEQUENCE [LARGE SCALE GENOMIC DNA]</scope>
</reference>